<dbReference type="Gene3D" id="3.40.50.300">
    <property type="entry name" value="P-loop containing nucleotide triphosphate hydrolases"/>
    <property type="match status" value="1"/>
</dbReference>
<feature type="domain" description="GPI inositol-deacylase winged helix" evidence="3">
    <location>
        <begin position="535"/>
        <end position="609"/>
    </location>
</feature>
<dbReference type="Proteomes" id="UP000566819">
    <property type="component" value="Unassembled WGS sequence"/>
</dbReference>
<feature type="repeat" description="ANK" evidence="2">
    <location>
        <begin position="754"/>
        <end position="786"/>
    </location>
</feature>
<dbReference type="InterPro" id="IPR054471">
    <property type="entry name" value="GPIID_WHD"/>
</dbReference>
<dbReference type="InterPro" id="IPR002110">
    <property type="entry name" value="Ankyrin_rpt"/>
</dbReference>
<organism evidence="5 6">
    <name type="scientific">Cudoniella acicularis</name>
    <dbReference type="NCBI Taxonomy" id="354080"/>
    <lineage>
        <taxon>Eukaryota</taxon>
        <taxon>Fungi</taxon>
        <taxon>Dikarya</taxon>
        <taxon>Ascomycota</taxon>
        <taxon>Pezizomycotina</taxon>
        <taxon>Leotiomycetes</taxon>
        <taxon>Helotiales</taxon>
        <taxon>Tricladiaceae</taxon>
        <taxon>Cudoniella</taxon>
    </lineage>
</organism>
<dbReference type="OrthoDB" id="4772757at2759"/>
<dbReference type="Pfam" id="PF12796">
    <property type="entry name" value="Ank_2"/>
    <property type="match status" value="2"/>
</dbReference>
<dbReference type="PRINTS" id="PR01415">
    <property type="entry name" value="ANKYRIN"/>
</dbReference>
<comment type="caution">
    <text evidence="5">The sequence shown here is derived from an EMBL/GenBank/DDBJ whole genome shotgun (WGS) entry which is preliminary data.</text>
</comment>
<dbReference type="SUPFAM" id="SSF52540">
    <property type="entry name" value="P-loop containing nucleoside triphosphate hydrolases"/>
    <property type="match status" value="1"/>
</dbReference>
<protein>
    <recommendedName>
        <fullName evidence="7">NACHT domain-containing protein</fullName>
    </recommendedName>
</protein>
<dbReference type="EMBL" id="JAAMPI010001684">
    <property type="protein sequence ID" value="KAF4624343.1"/>
    <property type="molecule type" value="Genomic_DNA"/>
</dbReference>
<feature type="repeat" description="ANK" evidence="2">
    <location>
        <begin position="1072"/>
        <end position="1104"/>
    </location>
</feature>
<evidence type="ECO:0000313" key="5">
    <source>
        <dbReference type="EMBL" id="KAF4624343.1"/>
    </source>
</evidence>
<evidence type="ECO:0000259" key="4">
    <source>
        <dbReference type="Pfam" id="PF24883"/>
    </source>
</evidence>
<dbReference type="InterPro" id="IPR036770">
    <property type="entry name" value="Ankyrin_rpt-contain_sf"/>
</dbReference>
<feature type="repeat" description="ANK" evidence="2">
    <location>
        <begin position="1039"/>
        <end position="1071"/>
    </location>
</feature>
<keyword evidence="2" id="KW-0040">ANK repeat</keyword>
<gene>
    <name evidence="5" type="ORF">G7Y89_g13827</name>
</gene>
<evidence type="ECO:0000256" key="1">
    <source>
        <dbReference type="ARBA" id="ARBA00022737"/>
    </source>
</evidence>
<evidence type="ECO:0000256" key="2">
    <source>
        <dbReference type="PROSITE-ProRule" id="PRU00023"/>
    </source>
</evidence>
<dbReference type="Gene3D" id="1.25.40.20">
    <property type="entry name" value="Ankyrin repeat-containing domain"/>
    <property type="match status" value="3"/>
</dbReference>
<feature type="repeat" description="ANK" evidence="2">
    <location>
        <begin position="1006"/>
        <end position="1038"/>
    </location>
</feature>
<dbReference type="PANTHER" id="PTHR10039:SF15">
    <property type="entry name" value="NACHT DOMAIN-CONTAINING PROTEIN"/>
    <property type="match status" value="1"/>
</dbReference>
<keyword evidence="6" id="KW-1185">Reference proteome</keyword>
<dbReference type="Pfam" id="PF24883">
    <property type="entry name" value="NPHP3_N"/>
    <property type="match status" value="1"/>
</dbReference>
<dbReference type="Pfam" id="PF22939">
    <property type="entry name" value="WHD_GPIID"/>
    <property type="match status" value="1"/>
</dbReference>
<evidence type="ECO:0000313" key="6">
    <source>
        <dbReference type="Proteomes" id="UP000566819"/>
    </source>
</evidence>
<feature type="domain" description="Nephrocystin 3-like N-terminal" evidence="4">
    <location>
        <begin position="257"/>
        <end position="419"/>
    </location>
</feature>
<keyword evidence="1" id="KW-0677">Repeat</keyword>
<sequence>MVLHFSYIHLLHSSNDAVSDPATVIGTLSAVVALAQTCADYISKFKDAHKDALDLLAEVIAVGHVLQSLRAHLAEQAEQAGKTGKNPYTRTSVLFIALNGCQKRLREIKDVVEPLVLRNNRLRVFLSRLKWPMKREDAHDAVVALHRYAQIFHFAVHLDGLRAISLSQHDSLQQIQSRLDGLQKHQEAFSDAKTAAEIQEALNAVKSLPEMSAVLVKLTSQVTQLAIDREMGKVLELIPSLPYQDRHQNLQLKRMEGVGQWILEMPDFIKWRNRETRSGVLWCKGALGVGKTYIMSVIVDYLREFASRDRILYFYFDYRRQSDQTPLKILQTLLRQLLSTFPRLPPGIPELLPEAVRRGGLPGWAKLLAILVELCKKSKNVFIVFDALDECDQHANRGPVIELLKALIKSDARLLVASRPYPPDVEALLRDHSTIPVEASDSDIRAYLLNEIARSPTASKIIDAELREEIIKSVVSKSQGMFLLPSMQINAILGQTNRGQVIEALKVLPTGLAENIGFTVERIKSQHPQSRAQATLAMKVLLWLSHAKRPLKVSELRHAIAIKPEEMRMEDLTDPYFFVHCCFGLAVIDKETSIIRLVHFSVNEYLQEHHSKLFSNADDELTLSCLSYMVIYQSGIHASASVLLKTQQEVQLFCSRRRVFQAWATLLDIDVTTKKTTDELEAQYVNVGSSVLHVAAVYGLNYLMEEHLRKDLTINTTDIGDATPLMLAAACGHTDILQVLLAQPHIDVHCLDKEQHTVLWYAVYRGQVQCVQILLSSGFDMDINRGKPFSLASQRVWRKAHYGEIMSLLLSQSELDPNCEYGEASDPPWFYLAIYWEFDLLRRLVRRPNFDPWRWTPPVKLWERFTKFMRDTDYDYFLEGESSNKKAANLPAIFRLLDADERFCLPKFYMLYLMWPFVYYAFGKDIPYQDEGHTYRYLINWMFIWDDTKWTWRGILRRSLEANRLSFRTTDSKNRGFIHFLALDGQEEYLKVILQQGVAIDSKDNLGRTPLHYAAIKGHKGACDILIDVGASPHSVDNDGQTVLHLACSSGKLEVITRLIELGVDIHAKDRYGSTALHFASKFPKVAPIKELVLWGLDINASDNIGATPLYEAANRSTCTASFTLLDMGADPNICGMAGTPLSNAIFKGIKALVDRLVLVTDLDIPDCVGRTSRSQLPFLFEDHRLSETGQGNTEPAISVQRDVVLSYFRKRLKAMLDGDDYIRTKLCYGAALILQELGDEVSAQVMLEHRISPFSNVNTIYWPKFGTCSSYKWIVLCESCKELGSADKDKGAVNAEGETFEEFLTSLSRKYNEENFKVIELEDGGETTEVGNITQHS</sequence>
<proteinExistence type="predicted"/>
<accession>A0A8H4VVP4</accession>
<name>A0A8H4VVP4_9HELO</name>
<dbReference type="SUPFAM" id="SSF48403">
    <property type="entry name" value="Ankyrin repeat"/>
    <property type="match status" value="2"/>
</dbReference>
<dbReference type="InterPro" id="IPR027417">
    <property type="entry name" value="P-loop_NTPase"/>
</dbReference>
<evidence type="ECO:0008006" key="7">
    <source>
        <dbReference type="Google" id="ProtNLM"/>
    </source>
</evidence>
<dbReference type="InterPro" id="IPR056884">
    <property type="entry name" value="NPHP3-like_N"/>
</dbReference>
<dbReference type="PROSITE" id="PS50088">
    <property type="entry name" value="ANK_REPEAT"/>
    <property type="match status" value="4"/>
</dbReference>
<dbReference type="SMART" id="SM00248">
    <property type="entry name" value="ANK"/>
    <property type="match status" value="8"/>
</dbReference>
<dbReference type="PANTHER" id="PTHR10039">
    <property type="entry name" value="AMELOGENIN"/>
    <property type="match status" value="1"/>
</dbReference>
<dbReference type="PROSITE" id="PS50297">
    <property type="entry name" value="ANK_REP_REGION"/>
    <property type="match status" value="3"/>
</dbReference>
<evidence type="ECO:0000259" key="3">
    <source>
        <dbReference type="Pfam" id="PF22939"/>
    </source>
</evidence>
<reference evidence="5 6" key="1">
    <citation type="submission" date="2020-03" db="EMBL/GenBank/DDBJ databases">
        <title>Draft Genome Sequence of Cudoniella acicularis.</title>
        <authorList>
            <person name="Buettner E."/>
            <person name="Kellner H."/>
        </authorList>
    </citation>
    <scope>NUCLEOTIDE SEQUENCE [LARGE SCALE GENOMIC DNA]</scope>
    <source>
        <strain evidence="5 6">DSM 108380</strain>
    </source>
</reference>